<evidence type="ECO:0000313" key="1">
    <source>
        <dbReference type="EMBL" id="MDC0721470.1"/>
    </source>
</evidence>
<protein>
    <recommendedName>
        <fullName evidence="3">DUF4157 domain-containing protein</fullName>
    </recommendedName>
</protein>
<dbReference type="RefSeq" id="WP_272089973.1">
    <property type="nucleotide sequence ID" value="NZ_JAQNDL010000003.1"/>
</dbReference>
<evidence type="ECO:0008006" key="3">
    <source>
        <dbReference type="Google" id="ProtNLM"/>
    </source>
</evidence>
<gene>
    <name evidence="1" type="ORF">POL25_31475</name>
</gene>
<accession>A0ABT5E710</accession>
<evidence type="ECO:0000313" key="2">
    <source>
        <dbReference type="Proteomes" id="UP001221686"/>
    </source>
</evidence>
<organism evidence="1 2">
    <name type="scientific">Nannocystis bainbridge</name>
    <dbReference type="NCBI Taxonomy" id="2995303"/>
    <lineage>
        <taxon>Bacteria</taxon>
        <taxon>Pseudomonadati</taxon>
        <taxon>Myxococcota</taxon>
        <taxon>Polyangia</taxon>
        <taxon>Nannocystales</taxon>
        <taxon>Nannocystaceae</taxon>
        <taxon>Nannocystis</taxon>
    </lineage>
</organism>
<comment type="caution">
    <text evidence="1">The sequence shown here is derived from an EMBL/GenBank/DDBJ whole genome shotgun (WGS) entry which is preliminary data.</text>
</comment>
<dbReference type="EMBL" id="JAQNDL010000003">
    <property type="protein sequence ID" value="MDC0721470.1"/>
    <property type="molecule type" value="Genomic_DNA"/>
</dbReference>
<keyword evidence="2" id="KW-1185">Reference proteome</keyword>
<sequence>MRSDLLSRLASLGPAVVRWAEAREAEILRNGLALDAKMQAVARSVGVREPERVRIAVVARIPLPEDPELRQAAVSLGMLGPETIGLTLGHGIYVRKRPVSTRLLSHECRHVHQYEQAGSIAAFLGSYLQQIATVGYRDAPLEVDARAHEIERL</sequence>
<dbReference type="Proteomes" id="UP001221686">
    <property type="component" value="Unassembled WGS sequence"/>
</dbReference>
<proteinExistence type="predicted"/>
<name>A0ABT5E710_9BACT</name>
<reference evidence="1 2" key="1">
    <citation type="submission" date="2022-11" db="EMBL/GenBank/DDBJ databases">
        <title>Minimal conservation of predation-associated metabolite biosynthetic gene clusters underscores biosynthetic potential of Myxococcota including descriptions for ten novel species: Archangium lansinium sp. nov., Myxococcus landrumus sp. nov., Nannocystis bai.</title>
        <authorList>
            <person name="Ahearne A."/>
            <person name="Stevens C."/>
            <person name="Dowd S."/>
        </authorList>
    </citation>
    <scope>NUCLEOTIDE SEQUENCE [LARGE SCALE GENOMIC DNA]</scope>
    <source>
        <strain evidence="1 2">BB15-2</strain>
    </source>
</reference>